<gene>
    <name evidence="1" type="ORF">RE6C_06138</name>
</gene>
<reference evidence="1" key="2">
    <citation type="journal article" date="2013" name="Mar. Genomics">
        <title>Expression of sulfatases in Rhodopirellula baltica and the diversity of sulfatases in the genus Rhodopirellula.</title>
        <authorList>
            <person name="Wegner C.E."/>
            <person name="Richter-Heitmann T."/>
            <person name="Klindworth A."/>
            <person name="Klockow C."/>
            <person name="Richter M."/>
            <person name="Achstetter T."/>
            <person name="Glockner F.O."/>
            <person name="Harder J."/>
        </authorList>
    </citation>
    <scope>NUCLEOTIDE SEQUENCE [LARGE SCALE GENOMIC DNA]</scope>
    <source>
        <strain evidence="1">6C</strain>
    </source>
</reference>
<keyword evidence="2" id="KW-1185">Reference proteome</keyword>
<protein>
    <submittedName>
        <fullName evidence="1">Uncharacterized protein</fullName>
    </submittedName>
</protein>
<proteinExistence type="predicted"/>
<reference evidence="1" key="1">
    <citation type="submission" date="2012-11" db="EMBL/GenBank/DDBJ databases">
        <title>Permanent draft genomes of Rhodopirellula europaea strain SH398 and 6C.</title>
        <authorList>
            <person name="Richter M."/>
            <person name="Richter-Heitmann T."/>
            <person name="Frank C."/>
            <person name="Harder J."/>
            <person name="Glockner F.O."/>
        </authorList>
    </citation>
    <scope>NUCLEOTIDE SEQUENCE</scope>
    <source>
        <strain evidence="1">6C</strain>
    </source>
</reference>
<dbReference type="AlphaFoldDB" id="M2AT47"/>
<evidence type="ECO:0000313" key="1">
    <source>
        <dbReference type="EMBL" id="EMB13169.1"/>
    </source>
</evidence>
<organism evidence="1 2">
    <name type="scientific">Rhodopirellula europaea 6C</name>
    <dbReference type="NCBI Taxonomy" id="1263867"/>
    <lineage>
        <taxon>Bacteria</taxon>
        <taxon>Pseudomonadati</taxon>
        <taxon>Planctomycetota</taxon>
        <taxon>Planctomycetia</taxon>
        <taxon>Pirellulales</taxon>
        <taxon>Pirellulaceae</taxon>
        <taxon>Rhodopirellula</taxon>
    </lineage>
</organism>
<comment type="caution">
    <text evidence="1">The sequence shown here is derived from an EMBL/GenBank/DDBJ whole genome shotgun (WGS) entry which is preliminary data.</text>
</comment>
<name>M2AT47_9BACT</name>
<dbReference type="Proteomes" id="UP000011529">
    <property type="component" value="Unassembled WGS sequence"/>
</dbReference>
<accession>M2AT47</accession>
<dbReference type="EMBL" id="ANMO01000272">
    <property type="protein sequence ID" value="EMB13169.1"/>
    <property type="molecule type" value="Genomic_DNA"/>
</dbReference>
<evidence type="ECO:0000313" key="2">
    <source>
        <dbReference type="Proteomes" id="UP000011529"/>
    </source>
</evidence>
<dbReference type="PATRIC" id="fig|1263867.3.peg.6585"/>
<sequence length="57" mass="6195">MVHWPATQVVDVDDPLACVGLVRLQKAGFGLIAYRASFERRMSARIGTISELAAGLH</sequence>